<dbReference type="SUPFAM" id="SSF48264">
    <property type="entry name" value="Cytochrome P450"/>
    <property type="match status" value="1"/>
</dbReference>
<evidence type="ECO:0000256" key="3">
    <source>
        <dbReference type="ARBA" id="ARBA00010617"/>
    </source>
</evidence>
<evidence type="ECO:0000256" key="5">
    <source>
        <dbReference type="ARBA" id="ARBA00022692"/>
    </source>
</evidence>
<evidence type="ECO:0000256" key="1">
    <source>
        <dbReference type="ARBA" id="ARBA00001971"/>
    </source>
</evidence>
<dbReference type="PRINTS" id="PR00463">
    <property type="entry name" value="EP450I"/>
</dbReference>
<evidence type="ECO:0000256" key="14">
    <source>
        <dbReference type="ARBA" id="ARBA00070052"/>
    </source>
</evidence>
<name>A0A7J7CHH9_TRIWF</name>
<evidence type="ECO:0000256" key="15">
    <source>
        <dbReference type="PIRSR" id="PIRSR602401-1"/>
    </source>
</evidence>
<evidence type="ECO:0000313" key="19">
    <source>
        <dbReference type="Proteomes" id="UP000593562"/>
    </source>
</evidence>
<evidence type="ECO:0000256" key="11">
    <source>
        <dbReference type="ARBA" id="ARBA00023136"/>
    </source>
</evidence>
<dbReference type="Pfam" id="PF00067">
    <property type="entry name" value="p450"/>
    <property type="match status" value="1"/>
</dbReference>
<dbReference type="InterPro" id="IPR001128">
    <property type="entry name" value="Cyt_P450"/>
</dbReference>
<dbReference type="PRINTS" id="PR00385">
    <property type="entry name" value="P450"/>
</dbReference>
<proteinExistence type="inferred from homology"/>
<dbReference type="CDD" id="cd20618">
    <property type="entry name" value="CYP71_clan"/>
    <property type="match status" value="1"/>
</dbReference>
<keyword evidence="8 16" id="KW-0560">Oxidoreductase</keyword>
<comment type="similarity">
    <text evidence="3 16">Belongs to the cytochrome P450 family.</text>
</comment>
<dbReference type="PROSITE" id="PS00086">
    <property type="entry name" value="CYTOCHROME_P450"/>
    <property type="match status" value="1"/>
</dbReference>
<evidence type="ECO:0000256" key="13">
    <source>
        <dbReference type="ARBA" id="ARBA00066339"/>
    </source>
</evidence>
<evidence type="ECO:0000313" key="18">
    <source>
        <dbReference type="EMBL" id="KAF5733508.1"/>
    </source>
</evidence>
<dbReference type="GO" id="GO:0016020">
    <property type="term" value="C:membrane"/>
    <property type="evidence" value="ECO:0007669"/>
    <property type="project" value="UniProtKB-SubCell"/>
</dbReference>
<evidence type="ECO:0000256" key="6">
    <source>
        <dbReference type="ARBA" id="ARBA00022723"/>
    </source>
</evidence>
<dbReference type="OrthoDB" id="2789670at2759"/>
<dbReference type="GO" id="GO:0004497">
    <property type="term" value="F:monooxygenase activity"/>
    <property type="evidence" value="ECO:0007669"/>
    <property type="project" value="UniProtKB-KW"/>
</dbReference>
<dbReference type="PANTHER" id="PTHR47944">
    <property type="entry name" value="CYTOCHROME P450 98A9"/>
    <property type="match status" value="1"/>
</dbReference>
<dbReference type="Gene3D" id="1.10.630.10">
    <property type="entry name" value="Cytochrome P450"/>
    <property type="match status" value="1"/>
</dbReference>
<comment type="catalytic activity">
    <reaction evidence="12">
        <text>dodecanoate + reduced [NADPH--hemoprotein reductase] + O2 = 7-hydroxydodecanoate + oxidized [NADPH--hemoprotein reductase] + H2O + H(+)</text>
        <dbReference type="Rhea" id="RHEA:45084"/>
        <dbReference type="Rhea" id="RHEA-COMP:11964"/>
        <dbReference type="Rhea" id="RHEA-COMP:11965"/>
        <dbReference type="ChEBI" id="CHEBI:15377"/>
        <dbReference type="ChEBI" id="CHEBI:15378"/>
        <dbReference type="ChEBI" id="CHEBI:15379"/>
        <dbReference type="ChEBI" id="CHEBI:18262"/>
        <dbReference type="ChEBI" id="CHEBI:57618"/>
        <dbReference type="ChEBI" id="CHEBI:58210"/>
        <dbReference type="ChEBI" id="CHEBI:84921"/>
        <dbReference type="EC" id="1.14.14.130"/>
    </reaction>
</comment>
<dbReference type="AlphaFoldDB" id="A0A7J7CHH9"/>
<comment type="caution">
    <text evidence="18">The sequence shown here is derived from an EMBL/GenBank/DDBJ whole genome shotgun (WGS) entry which is preliminary data.</text>
</comment>
<dbReference type="GO" id="GO:0005506">
    <property type="term" value="F:iron ion binding"/>
    <property type="evidence" value="ECO:0007669"/>
    <property type="project" value="InterPro"/>
</dbReference>
<sequence>MDLANYFSIFLFVALIAKILLQWLDHKSQSKTKRLPPGPPRWPIFGNLLQLGQLPHRDFASFCDKFGPLVYLRLGKVDAITTNDPEIIREILLRQDDVFASRPRTLAGIHLAYGCGDVALAPMSPHWKRMRRICMEHLLTTKRLESFARHRADEAQHLVKDVWAQAQNGKPINLREILGAFSMNNVTRMLLGKQYFGAESAGPNEAMEFMHVTHELFKLLGVIYLGDYLPFWRWIDPYGCEKQMRETEKIIDEFHVKIIEEHRKARERKRKEIQREEDDLDFVDVLLSLPGEDGQEHLNDVEMKALIQDMIAAATDTSAVTNEWAMAEVIKHPRVLRKIQHELDVVVGPNRMVMESDLVHLNYLRCVVRETFRMHPAGPFLIPHESLRATTINGYHIPAQTRVFINTHGLGRNTKIWADVEEFRPERHWPADGSRVEISHGADFKILPFSAGKRKCPGAPLGVTLVLMALARLFHCFDWAPTDGLRPEDVDTTEVYGMTMPKARPMFAVARSRLADHMYK</sequence>
<keyword evidence="6 15" id="KW-0479">Metal-binding</keyword>
<evidence type="ECO:0000256" key="7">
    <source>
        <dbReference type="ARBA" id="ARBA00022989"/>
    </source>
</evidence>
<keyword evidence="9 15" id="KW-0408">Iron</keyword>
<keyword evidence="4 15" id="KW-0349">Heme</keyword>
<keyword evidence="5 17" id="KW-0812">Transmembrane</keyword>
<feature type="transmembrane region" description="Helical" evidence="17">
    <location>
        <begin position="6"/>
        <end position="24"/>
    </location>
</feature>
<evidence type="ECO:0000256" key="10">
    <source>
        <dbReference type="ARBA" id="ARBA00023033"/>
    </source>
</evidence>
<dbReference type="PANTHER" id="PTHR47944:SF16">
    <property type="entry name" value="CYTOCHROME P450 FAMILY 1 SUBFAMILY A POLYPEPTIDE 1"/>
    <property type="match status" value="1"/>
</dbReference>
<keyword evidence="7 17" id="KW-1133">Transmembrane helix</keyword>
<organism evidence="18 19">
    <name type="scientific">Tripterygium wilfordii</name>
    <name type="common">Thunder God vine</name>
    <dbReference type="NCBI Taxonomy" id="458696"/>
    <lineage>
        <taxon>Eukaryota</taxon>
        <taxon>Viridiplantae</taxon>
        <taxon>Streptophyta</taxon>
        <taxon>Embryophyta</taxon>
        <taxon>Tracheophyta</taxon>
        <taxon>Spermatophyta</taxon>
        <taxon>Magnoliopsida</taxon>
        <taxon>eudicotyledons</taxon>
        <taxon>Gunneridae</taxon>
        <taxon>Pentapetalae</taxon>
        <taxon>rosids</taxon>
        <taxon>fabids</taxon>
        <taxon>Celastrales</taxon>
        <taxon>Celastraceae</taxon>
        <taxon>Tripterygium</taxon>
    </lineage>
</organism>
<keyword evidence="19" id="KW-1185">Reference proteome</keyword>
<evidence type="ECO:0000256" key="4">
    <source>
        <dbReference type="ARBA" id="ARBA00022617"/>
    </source>
</evidence>
<dbReference type="GO" id="GO:0020037">
    <property type="term" value="F:heme binding"/>
    <property type="evidence" value="ECO:0007669"/>
    <property type="project" value="InterPro"/>
</dbReference>
<gene>
    <name evidence="18" type="ORF">HS088_TW17G01052</name>
</gene>
<dbReference type="GO" id="GO:0010584">
    <property type="term" value="P:pollen exine formation"/>
    <property type="evidence" value="ECO:0007669"/>
    <property type="project" value="UniProtKB-ARBA"/>
</dbReference>
<comment type="cofactor">
    <cofactor evidence="1 15">
        <name>heme</name>
        <dbReference type="ChEBI" id="CHEBI:30413"/>
    </cofactor>
</comment>
<dbReference type="InterPro" id="IPR036396">
    <property type="entry name" value="Cyt_P450_sf"/>
</dbReference>
<keyword evidence="11 17" id="KW-0472">Membrane</keyword>
<evidence type="ECO:0000256" key="8">
    <source>
        <dbReference type="ARBA" id="ARBA00023002"/>
    </source>
</evidence>
<dbReference type="EMBL" id="JAAARO010000017">
    <property type="protein sequence ID" value="KAF5733508.1"/>
    <property type="molecule type" value="Genomic_DNA"/>
</dbReference>
<dbReference type="FunFam" id="1.10.630.10:FF:000071">
    <property type="entry name" value="Cytochrome P450 703A2"/>
    <property type="match status" value="1"/>
</dbReference>
<evidence type="ECO:0000256" key="12">
    <source>
        <dbReference type="ARBA" id="ARBA00051873"/>
    </source>
</evidence>
<dbReference type="Proteomes" id="UP000593562">
    <property type="component" value="Unassembled WGS sequence"/>
</dbReference>
<dbReference type="EC" id="1.14.14.130" evidence="13"/>
<accession>A0A7J7CHH9</accession>
<evidence type="ECO:0000256" key="17">
    <source>
        <dbReference type="SAM" id="Phobius"/>
    </source>
</evidence>
<comment type="subcellular location">
    <subcellularLocation>
        <location evidence="2">Membrane</location>
        <topology evidence="2">Single-pass membrane protein</topology>
    </subcellularLocation>
</comment>
<keyword evidence="10 16" id="KW-0503">Monooxygenase</keyword>
<dbReference type="InterPro" id="IPR002401">
    <property type="entry name" value="Cyt_P450_E_grp-I"/>
</dbReference>
<evidence type="ECO:0000256" key="2">
    <source>
        <dbReference type="ARBA" id="ARBA00004167"/>
    </source>
</evidence>
<reference evidence="18 19" key="1">
    <citation type="journal article" date="2020" name="Nat. Commun.">
        <title>Genome of Tripterygium wilfordii and identification of cytochrome P450 involved in triptolide biosynthesis.</title>
        <authorList>
            <person name="Tu L."/>
            <person name="Su P."/>
            <person name="Zhang Z."/>
            <person name="Gao L."/>
            <person name="Wang J."/>
            <person name="Hu T."/>
            <person name="Zhou J."/>
            <person name="Zhang Y."/>
            <person name="Zhao Y."/>
            <person name="Liu Y."/>
            <person name="Song Y."/>
            <person name="Tong Y."/>
            <person name="Lu Y."/>
            <person name="Yang J."/>
            <person name="Xu C."/>
            <person name="Jia M."/>
            <person name="Peters R.J."/>
            <person name="Huang L."/>
            <person name="Gao W."/>
        </authorList>
    </citation>
    <scope>NUCLEOTIDE SEQUENCE [LARGE SCALE GENOMIC DNA]</scope>
    <source>
        <strain evidence="19">cv. XIE 37</strain>
        <tissue evidence="18">Leaf</tissue>
    </source>
</reference>
<dbReference type="InParanoid" id="A0A7J7CHH9"/>
<dbReference type="GO" id="GO:0006629">
    <property type="term" value="P:lipid metabolic process"/>
    <property type="evidence" value="ECO:0007669"/>
    <property type="project" value="UniProtKB-ARBA"/>
</dbReference>
<protein>
    <recommendedName>
        <fullName evidence="14">Cytochrome P450 703A2</fullName>
        <ecNumber evidence="13">1.14.14.130</ecNumber>
    </recommendedName>
</protein>
<feature type="binding site" description="axial binding residue" evidence="15">
    <location>
        <position position="456"/>
    </location>
    <ligand>
        <name>heme</name>
        <dbReference type="ChEBI" id="CHEBI:30413"/>
    </ligand>
    <ligandPart>
        <name>Fe</name>
        <dbReference type="ChEBI" id="CHEBI:18248"/>
    </ligandPart>
</feature>
<evidence type="ECO:0000256" key="9">
    <source>
        <dbReference type="ARBA" id="ARBA00023004"/>
    </source>
</evidence>
<evidence type="ECO:0000256" key="16">
    <source>
        <dbReference type="RuleBase" id="RU000461"/>
    </source>
</evidence>
<dbReference type="FunCoup" id="A0A7J7CHH9">
    <property type="interactions" value="218"/>
</dbReference>
<dbReference type="InterPro" id="IPR017972">
    <property type="entry name" value="Cyt_P450_CS"/>
</dbReference>
<dbReference type="GO" id="GO:0016705">
    <property type="term" value="F:oxidoreductase activity, acting on paired donors, with incorporation or reduction of molecular oxygen"/>
    <property type="evidence" value="ECO:0007669"/>
    <property type="project" value="InterPro"/>
</dbReference>